<keyword evidence="2" id="KW-1185">Reference proteome</keyword>
<dbReference type="EMBL" id="JBHMBK010000004">
    <property type="protein sequence ID" value="MFB9683971.1"/>
    <property type="molecule type" value="Genomic_DNA"/>
</dbReference>
<comment type="caution">
    <text evidence="1">The sequence shown here is derived from an EMBL/GenBank/DDBJ whole genome shotgun (WGS) entry which is preliminary data.</text>
</comment>
<evidence type="ECO:0000313" key="1">
    <source>
        <dbReference type="EMBL" id="MFB9683971.1"/>
    </source>
</evidence>
<organism evidence="1 2">
    <name type="scientific">Amycolatopsis plumensis</name>
    <dbReference type="NCBI Taxonomy" id="236508"/>
    <lineage>
        <taxon>Bacteria</taxon>
        <taxon>Bacillati</taxon>
        <taxon>Actinomycetota</taxon>
        <taxon>Actinomycetes</taxon>
        <taxon>Pseudonocardiales</taxon>
        <taxon>Pseudonocardiaceae</taxon>
        <taxon>Amycolatopsis</taxon>
    </lineage>
</organism>
<evidence type="ECO:0000313" key="2">
    <source>
        <dbReference type="Proteomes" id="UP001589535"/>
    </source>
</evidence>
<reference evidence="1 2" key="1">
    <citation type="submission" date="2024-09" db="EMBL/GenBank/DDBJ databases">
        <authorList>
            <person name="Sun Q."/>
            <person name="Mori K."/>
        </authorList>
    </citation>
    <scope>NUCLEOTIDE SEQUENCE [LARGE SCALE GENOMIC DNA]</scope>
    <source>
        <strain evidence="1 2">JCM 13852</strain>
    </source>
</reference>
<sequence>MIFEKIAGRFAVLWYEVRHADAGVARDPRLAGVLLGGGLLT</sequence>
<gene>
    <name evidence="1" type="ORF">ACFFTO_07220</name>
</gene>
<dbReference type="Proteomes" id="UP001589535">
    <property type="component" value="Unassembled WGS sequence"/>
</dbReference>
<protein>
    <submittedName>
        <fullName evidence="1">Uncharacterized protein</fullName>
    </submittedName>
</protein>
<accession>A0ABV5U0M8</accession>
<proteinExistence type="predicted"/>
<name>A0ABV5U0M8_9PSEU</name>
<dbReference type="RefSeq" id="WP_378190418.1">
    <property type="nucleotide sequence ID" value="NZ_JBHMBK010000004.1"/>
</dbReference>